<evidence type="ECO:0000313" key="2">
    <source>
        <dbReference type="EMBL" id="KAB1653598.1"/>
    </source>
</evidence>
<proteinExistence type="predicted"/>
<dbReference type="InterPro" id="IPR036291">
    <property type="entry name" value="NAD(P)-bd_dom_sf"/>
</dbReference>
<dbReference type="RefSeq" id="WP_158041714.1">
    <property type="nucleotide sequence ID" value="NZ_JACCFV010000001.1"/>
</dbReference>
<dbReference type="Pfam" id="PF13460">
    <property type="entry name" value="NAD_binding_10"/>
    <property type="match status" value="1"/>
</dbReference>
<dbReference type="PANTHER" id="PTHR15020">
    <property type="entry name" value="FLAVIN REDUCTASE-RELATED"/>
    <property type="match status" value="1"/>
</dbReference>
<gene>
    <name evidence="2" type="ORF">F8O01_14720</name>
</gene>
<protein>
    <submittedName>
        <fullName evidence="2">NAD(P)H-binding protein</fullName>
    </submittedName>
</protein>
<comment type="caution">
    <text evidence="2">The sequence shown here is derived from an EMBL/GenBank/DDBJ whole genome shotgun (WGS) entry which is preliminary data.</text>
</comment>
<dbReference type="SUPFAM" id="SSF51735">
    <property type="entry name" value="NAD(P)-binding Rossmann-fold domains"/>
    <property type="match status" value="1"/>
</dbReference>
<evidence type="ECO:0000259" key="1">
    <source>
        <dbReference type="Pfam" id="PF13460"/>
    </source>
</evidence>
<dbReference type="AlphaFoldDB" id="A0A7J5BNC9"/>
<organism evidence="2 3">
    <name type="scientific">Pseudoclavibacter chungangensis</name>
    <dbReference type="NCBI Taxonomy" id="587635"/>
    <lineage>
        <taxon>Bacteria</taxon>
        <taxon>Bacillati</taxon>
        <taxon>Actinomycetota</taxon>
        <taxon>Actinomycetes</taxon>
        <taxon>Micrococcales</taxon>
        <taxon>Microbacteriaceae</taxon>
        <taxon>Pseudoclavibacter</taxon>
    </lineage>
</organism>
<dbReference type="Proteomes" id="UP000467240">
    <property type="component" value="Unassembled WGS sequence"/>
</dbReference>
<name>A0A7J5BNC9_9MICO</name>
<keyword evidence="3" id="KW-1185">Reference proteome</keyword>
<dbReference type="EMBL" id="WBJZ01000022">
    <property type="protein sequence ID" value="KAB1653598.1"/>
    <property type="molecule type" value="Genomic_DNA"/>
</dbReference>
<sequence length="217" mass="22401">MSSIIVLGGHGKVARLFTPLLVEAGHRVTSVIRDPAQRDEIEALGATPVVADIQILDIDGFAALYAEQDAIVWSAGAGGGDPARTYAIDRDAAVHSIQAAQNVGPSRYLMVSWSGSRIAHGVPQSSDFFAYAQSKAIADAVLRDSGLDATIIAPSTLTDEPGTGLVEPAGARGSVPRADVAAVVAAAVDDPRTIGRTLRFDAGDLPIASYLARAESG</sequence>
<reference evidence="2 3" key="1">
    <citation type="submission" date="2019-09" db="EMBL/GenBank/DDBJ databases">
        <title>Phylogeny of genus Pseudoclavibacter and closely related genus.</title>
        <authorList>
            <person name="Li Y."/>
        </authorList>
    </citation>
    <scope>NUCLEOTIDE SEQUENCE [LARGE SCALE GENOMIC DNA]</scope>
    <source>
        <strain evidence="2 3">DSM 23821</strain>
    </source>
</reference>
<evidence type="ECO:0000313" key="3">
    <source>
        <dbReference type="Proteomes" id="UP000467240"/>
    </source>
</evidence>
<dbReference type="Gene3D" id="3.40.50.720">
    <property type="entry name" value="NAD(P)-binding Rossmann-like Domain"/>
    <property type="match status" value="1"/>
</dbReference>
<accession>A0A7J5BNC9</accession>
<dbReference type="OrthoDB" id="4248066at2"/>
<feature type="domain" description="NAD(P)-binding" evidence="1">
    <location>
        <begin position="8"/>
        <end position="191"/>
    </location>
</feature>
<dbReference type="InterPro" id="IPR016040">
    <property type="entry name" value="NAD(P)-bd_dom"/>
</dbReference>
<dbReference type="PANTHER" id="PTHR15020:SF50">
    <property type="entry name" value="UPF0659 PROTEIN YMR090W"/>
    <property type="match status" value="1"/>
</dbReference>